<protein>
    <submittedName>
        <fullName evidence="2">Uncharacterized protein</fullName>
    </submittedName>
</protein>
<dbReference type="PROSITE" id="PS51257">
    <property type="entry name" value="PROKAR_LIPOPROTEIN"/>
    <property type="match status" value="1"/>
</dbReference>
<evidence type="ECO:0000313" key="2">
    <source>
        <dbReference type="EMBL" id="KAA6337381.1"/>
    </source>
</evidence>
<gene>
    <name evidence="2" type="ORF">EZS27_014523</name>
</gene>
<feature type="transmembrane region" description="Helical" evidence="1">
    <location>
        <begin position="6"/>
        <end position="25"/>
    </location>
</feature>
<organism evidence="2">
    <name type="scientific">termite gut metagenome</name>
    <dbReference type="NCBI Taxonomy" id="433724"/>
    <lineage>
        <taxon>unclassified sequences</taxon>
        <taxon>metagenomes</taxon>
        <taxon>organismal metagenomes</taxon>
    </lineage>
</organism>
<accession>A0A5J4RWI3</accession>
<reference evidence="2" key="1">
    <citation type="submission" date="2019-03" db="EMBL/GenBank/DDBJ databases">
        <title>Single cell metagenomics reveals metabolic interactions within the superorganism composed of flagellate Streblomastix strix and complex community of Bacteroidetes bacteria on its surface.</title>
        <authorList>
            <person name="Treitli S.C."/>
            <person name="Kolisko M."/>
            <person name="Husnik F."/>
            <person name="Keeling P."/>
            <person name="Hampl V."/>
        </authorList>
    </citation>
    <scope>NUCLEOTIDE SEQUENCE</scope>
    <source>
        <strain evidence="2">STM</strain>
    </source>
</reference>
<evidence type="ECO:0000256" key="1">
    <source>
        <dbReference type="SAM" id="Phobius"/>
    </source>
</evidence>
<comment type="caution">
    <text evidence="2">The sequence shown here is derived from an EMBL/GenBank/DDBJ whole genome shotgun (WGS) entry which is preliminary data.</text>
</comment>
<dbReference type="AlphaFoldDB" id="A0A5J4RWI3"/>
<name>A0A5J4RWI3_9ZZZZ</name>
<keyword evidence="1" id="KW-0812">Transmembrane</keyword>
<dbReference type="EMBL" id="SNRY01000704">
    <property type="protein sequence ID" value="KAA6337381.1"/>
    <property type="molecule type" value="Genomic_DNA"/>
</dbReference>
<keyword evidence="1" id="KW-0472">Membrane</keyword>
<keyword evidence="1" id="KW-1133">Transmembrane helix</keyword>
<sequence length="71" mass="8205">MEKFGAFILVVACLFMACLNLWNLFKEWLIVNTNQGMKIKILLLKEQERKMTGLINTSISIKTGSKRKMLI</sequence>
<proteinExistence type="predicted"/>